<dbReference type="Proteomes" id="UP000286734">
    <property type="component" value="Unassembled WGS sequence"/>
</dbReference>
<dbReference type="PANTHER" id="PTHR43820">
    <property type="entry name" value="HIGH-AFFINITY BRANCHED-CHAIN AMINO ACID TRANSPORT ATP-BINDING PROTEIN LIVF"/>
    <property type="match status" value="1"/>
</dbReference>
<dbReference type="InterPro" id="IPR027417">
    <property type="entry name" value="P-loop_NTPase"/>
</dbReference>
<comment type="similarity">
    <text evidence="1">Belongs to the ABC transporter superfamily.</text>
</comment>
<organism evidence="5 6">
    <name type="scientific">Thermus scotoductus</name>
    <dbReference type="NCBI Taxonomy" id="37636"/>
    <lineage>
        <taxon>Bacteria</taxon>
        <taxon>Thermotogati</taxon>
        <taxon>Deinococcota</taxon>
        <taxon>Deinococci</taxon>
        <taxon>Thermales</taxon>
        <taxon>Thermaceae</taxon>
        <taxon>Thermus</taxon>
    </lineage>
</organism>
<dbReference type="RefSeq" id="WP_126199991.1">
    <property type="nucleotide sequence ID" value="NZ_PELP01000052.1"/>
</dbReference>
<dbReference type="GO" id="GO:0005524">
    <property type="term" value="F:ATP binding"/>
    <property type="evidence" value="ECO:0007669"/>
    <property type="project" value="UniProtKB-KW"/>
</dbReference>
<dbReference type="CDD" id="cd03224">
    <property type="entry name" value="ABC_TM1139_LivF_branched"/>
    <property type="match status" value="1"/>
</dbReference>
<feature type="domain" description="ABC transporter" evidence="4">
    <location>
        <begin position="2"/>
        <end position="232"/>
    </location>
</feature>
<protein>
    <submittedName>
        <fullName evidence="5">ABC transporter ATP-binding protein</fullName>
    </submittedName>
</protein>
<dbReference type="PROSITE" id="PS50893">
    <property type="entry name" value="ABC_TRANSPORTER_2"/>
    <property type="match status" value="1"/>
</dbReference>
<dbReference type="PROSITE" id="PS00211">
    <property type="entry name" value="ABC_TRANSPORTER_1"/>
    <property type="match status" value="1"/>
</dbReference>
<dbReference type="GO" id="GO:0015807">
    <property type="term" value="P:L-amino acid transport"/>
    <property type="evidence" value="ECO:0007669"/>
    <property type="project" value="TreeGrafter"/>
</dbReference>
<keyword evidence="3" id="KW-0029">Amino-acid transport</keyword>
<keyword evidence="5" id="KW-0547">Nucleotide-binding</keyword>
<gene>
    <name evidence="5" type="ORF">CSW47_02510</name>
</gene>
<dbReference type="EMBL" id="PELP01000052">
    <property type="protein sequence ID" value="RTH06984.1"/>
    <property type="molecule type" value="Genomic_DNA"/>
</dbReference>
<dbReference type="InterPro" id="IPR003439">
    <property type="entry name" value="ABC_transporter-like_ATP-bd"/>
</dbReference>
<reference evidence="5 6" key="1">
    <citation type="journal article" date="2019" name="Extremophiles">
        <title>Biogeography of thermophiles and predominance of Thermus scotoductus in domestic water heaters.</title>
        <authorList>
            <person name="Wilpiszeski R.L."/>
            <person name="Zhang Z."/>
            <person name="House C.H."/>
        </authorList>
    </citation>
    <scope>NUCLEOTIDE SEQUENCE [LARGE SCALE GENOMIC DNA]</scope>
    <source>
        <strain evidence="5 6">34_S34</strain>
    </source>
</reference>
<evidence type="ECO:0000256" key="2">
    <source>
        <dbReference type="ARBA" id="ARBA00022448"/>
    </source>
</evidence>
<accession>A0A430RGA0</accession>
<evidence type="ECO:0000313" key="5">
    <source>
        <dbReference type="EMBL" id="RTH06984.1"/>
    </source>
</evidence>
<evidence type="ECO:0000256" key="1">
    <source>
        <dbReference type="ARBA" id="ARBA00005417"/>
    </source>
</evidence>
<keyword evidence="2" id="KW-0813">Transport</keyword>
<name>A0A430RGA0_THESC</name>
<dbReference type="AlphaFoldDB" id="A0A430RGA0"/>
<sequence>MLQLEGVSVRYGMVQAVVSVDLQVAPGEWVAVIGANGAGKTSLLRGIMGLAQTSGKLLWQGVCLDRLPPWHRSALGIGYVPEGRGIFAELTVEENLRLGGYRLGRQALREGLDRVYAFLPLLAERRRQLAGTLSGGEQQLLALGRALVSRPRLLLVDEPSWGLMPKMVAQIFSALAHLHREGMGILMVEQNARKALAYAQRGYVMELGRVVLQGPAGELRRHPRVLEAYIGG</sequence>
<keyword evidence="5" id="KW-0067">ATP-binding</keyword>
<dbReference type="InterPro" id="IPR052156">
    <property type="entry name" value="BCAA_Transport_ATP-bd_LivF"/>
</dbReference>
<dbReference type="Gene3D" id="3.40.50.300">
    <property type="entry name" value="P-loop containing nucleotide triphosphate hydrolases"/>
    <property type="match status" value="1"/>
</dbReference>
<dbReference type="Pfam" id="PF00005">
    <property type="entry name" value="ABC_tran"/>
    <property type="match status" value="1"/>
</dbReference>
<evidence type="ECO:0000259" key="4">
    <source>
        <dbReference type="PROSITE" id="PS50893"/>
    </source>
</evidence>
<comment type="caution">
    <text evidence="5">The sequence shown here is derived from an EMBL/GenBank/DDBJ whole genome shotgun (WGS) entry which is preliminary data.</text>
</comment>
<dbReference type="PANTHER" id="PTHR43820:SF4">
    <property type="entry name" value="HIGH-AFFINITY BRANCHED-CHAIN AMINO ACID TRANSPORT ATP-BINDING PROTEIN LIVF"/>
    <property type="match status" value="1"/>
</dbReference>
<evidence type="ECO:0000313" key="6">
    <source>
        <dbReference type="Proteomes" id="UP000286734"/>
    </source>
</evidence>
<proteinExistence type="inferred from homology"/>
<evidence type="ECO:0000256" key="3">
    <source>
        <dbReference type="ARBA" id="ARBA00022970"/>
    </source>
</evidence>
<dbReference type="GO" id="GO:0015658">
    <property type="term" value="F:branched-chain amino acid transmembrane transporter activity"/>
    <property type="evidence" value="ECO:0007669"/>
    <property type="project" value="TreeGrafter"/>
</dbReference>
<dbReference type="InterPro" id="IPR017871">
    <property type="entry name" value="ABC_transporter-like_CS"/>
</dbReference>
<dbReference type="SUPFAM" id="SSF52540">
    <property type="entry name" value="P-loop containing nucleoside triphosphate hydrolases"/>
    <property type="match status" value="1"/>
</dbReference>
<dbReference type="GO" id="GO:0016887">
    <property type="term" value="F:ATP hydrolysis activity"/>
    <property type="evidence" value="ECO:0007669"/>
    <property type="project" value="InterPro"/>
</dbReference>